<dbReference type="AlphaFoldDB" id="A0AA36MNW6"/>
<name>A0AA36MNW6_9DINO</name>
<dbReference type="PANTHER" id="PTHR35368:SF1">
    <property type="entry name" value="HYDROPEROXIDE REDUCTASE"/>
    <property type="match status" value="1"/>
</dbReference>
<dbReference type="PANTHER" id="PTHR35368">
    <property type="entry name" value="HYDROPEROXIDE REDUCTASE"/>
    <property type="match status" value="1"/>
</dbReference>
<comment type="caution">
    <text evidence="1">The sequence shown here is derived from an EMBL/GenBank/DDBJ whole genome shotgun (WGS) entry which is preliminary data.</text>
</comment>
<dbReference type="InterPro" id="IPR036102">
    <property type="entry name" value="OsmC/Ohrsf"/>
</dbReference>
<dbReference type="InterPro" id="IPR015946">
    <property type="entry name" value="KH_dom-like_a/b"/>
</dbReference>
<protein>
    <recommendedName>
        <fullName evidence="3">OsmC family protein</fullName>
    </recommendedName>
</protein>
<reference evidence="1" key="1">
    <citation type="submission" date="2023-08" db="EMBL/GenBank/DDBJ databases">
        <authorList>
            <person name="Chen Y."/>
            <person name="Shah S."/>
            <person name="Dougan E. K."/>
            <person name="Thang M."/>
            <person name="Chan C."/>
        </authorList>
    </citation>
    <scope>NUCLEOTIDE SEQUENCE</scope>
</reference>
<evidence type="ECO:0000313" key="2">
    <source>
        <dbReference type="Proteomes" id="UP001178507"/>
    </source>
</evidence>
<sequence length="190" mass="20219">MAFASAWCRACAAIMRGSRVGSLSGRTFASARPPRWKRYHITADGVGCRAASQTEDGYHIVSDTPPSAGGTGSAPQPVQLLLAALVGCEQATAHFVATKMRLPPIRRIEFDVQAERDEWGSMQPPIHQAPPSVSRVQRIWGVARVHTDASGAQVAAVAEAVKSRCPVASMIIASGCELDVRWVKADEGGN</sequence>
<keyword evidence="2" id="KW-1185">Reference proteome</keyword>
<dbReference type="InterPro" id="IPR052924">
    <property type="entry name" value="OsmC/Ohr_hydroprdx_reductase"/>
</dbReference>
<organism evidence="1 2">
    <name type="scientific">Effrenium voratum</name>
    <dbReference type="NCBI Taxonomy" id="2562239"/>
    <lineage>
        <taxon>Eukaryota</taxon>
        <taxon>Sar</taxon>
        <taxon>Alveolata</taxon>
        <taxon>Dinophyceae</taxon>
        <taxon>Suessiales</taxon>
        <taxon>Symbiodiniaceae</taxon>
        <taxon>Effrenium</taxon>
    </lineage>
</organism>
<dbReference type="EMBL" id="CAUJNA010000285">
    <property type="protein sequence ID" value="CAJ1374910.1"/>
    <property type="molecule type" value="Genomic_DNA"/>
</dbReference>
<dbReference type="InterPro" id="IPR003718">
    <property type="entry name" value="OsmC/Ohr_fam"/>
</dbReference>
<accession>A0AA36MNW6</accession>
<proteinExistence type="predicted"/>
<dbReference type="Gene3D" id="3.30.300.20">
    <property type="match status" value="1"/>
</dbReference>
<dbReference type="Pfam" id="PF02566">
    <property type="entry name" value="OsmC"/>
    <property type="match status" value="1"/>
</dbReference>
<dbReference type="Proteomes" id="UP001178507">
    <property type="component" value="Unassembled WGS sequence"/>
</dbReference>
<evidence type="ECO:0008006" key="3">
    <source>
        <dbReference type="Google" id="ProtNLM"/>
    </source>
</evidence>
<evidence type="ECO:0000313" key="1">
    <source>
        <dbReference type="EMBL" id="CAJ1374910.1"/>
    </source>
</evidence>
<gene>
    <name evidence="1" type="ORF">EVOR1521_LOCUS4327</name>
</gene>
<dbReference type="SUPFAM" id="SSF82784">
    <property type="entry name" value="OsmC-like"/>
    <property type="match status" value="1"/>
</dbReference>